<protein>
    <recommendedName>
        <fullName evidence="3">DUF695 domain-containing protein</fullName>
    </recommendedName>
</protein>
<evidence type="ECO:0000313" key="2">
    <source>
        <dbReference type="Proteomes" id="UP001152172"/>
    </source>
</evidence>
<evidence type="ECO:0008006" key="3">
    <source>
        <dbReference type="Google" id="ProtNLM"/>
    </source>
</evidence>
<sequence>MFGNLFKKKDPIEKFWQYFIDHEKELYNLRDEDIERLFGDLHRLLNKVNKQLAFSTPLPLIDGRREFTISGSRITKNFPDVKRLVEAAPEMDKFTIFAFNQPNDDEDGVTHNDVKLSRDDVFFDYTYNQEPDELFITLYIKGFEEENDDYYAVALDLLDLVIGEYVLGTEITEVEFNKLNTEDELLPINDLPKILKDVRRNKNDMKKM</sequence>
<name>A0A9X3L7J5_9BACI</name>
<comment type="caution">
    <text evidence="1">The sequence shown here is derived from an EMBL/GenBank/DDBJ whole genome shotgun (WGS) entry which is preliminary data.</text>
</comment>
<proteinExistence type="predicted"/>
<keyword evidence="2" id="KW-1185">Reference proteome</keyword>
<reference evidence="1" key="1">
    <citation type="submission" date="2022-05" db="EMBL/GenBank/DDBJ databases">
        <authorList>
            <person name="Colautti A."/>
            <person name="Iacumin L."/>
        </authorList>
    </citation>
    <scope>NUCLEOTIDE SEQUENCE</scope>
    <source>
        <strain evidence="1">DSM 30747</strain>
    </source>
</reference>
<dbReference type="EMBL" id="JAMKBI010000002">
    <property type="protein sequence ID" value="MCZ8532617.1"/>
    <property type="molecule type" value="Genomic_DNA"/>
</dbReference>
<evidence type="ECO:0000313" key="1">
    <source>
        <dbReference type="EMBL" id="MCZ8532617.1"/>
    </source>
</evidence>
<dbReference type="AlphaFoldDB" id="A0A9X3L7J5"/>
<dbReference type="RefSeq" id="WP_269921161.1">
    <property type="nucleotide sequence ID" value="NZ_JAMKBI010000002.1"/>
</dbReference>
<organism evidence="1 2">
    <name type="scientific">Psychrobacillus psychrodurans</name>
    <dbReference type="NCBI Taxonomy" id="126157"/>
    <lineage>
        <taxon>Bacteria</taxon>
        <taxon>Bacillati</taxon>
        <taxon>Bacillota</taxon>
        <taxon>Bacilli</taxon>
        <taxon>Bacillales</taxon>
        <taxon>Bacillaceae</taxon>
        <taxon>Psychrobacillus</taxon>
    </lineage>
</organism>
<gene>
    <name evidence="1" type="ORF">M9R61_04550</name>
</gene>
<dbReference type="Proteomes" id="UP001152172">
    <property type="component" value="Unassembled WGS sequence"/>
</dbReference>
<accession>A0A9X3L7J5</accession>